<evidence type="ECO:0000313" key="4">
    <source>
        <dbReference type="Proteomes" id="UP000886748"/>
    </source>
</evidence>
<keyword evidence="1" id="KW-0238">DNA-binding</keyword>
<reference evidence="3" key="2">
    <citation type="journal article" date="2021" name="PeerJ">
        <title>Extensive microbial diversity within the chicken gut microbiome revealed by metagenomics and culture.</title>
        <authorList>
            <person name="Gilroy R."/>
            <person name="Ravi A."/>
            <person name="Getino M."/>
            <person name="Pursley I."/>
            <person name="Horton D.L."/>
            <person name="Alikhan N.F."/>
            <person name="Baker D."/>
            <person name="Gharbi K."/>
            <person name="Hall N."/>
            <person name="Watson M."/>
            <person name="Adriaenssens E.M."/>
            <person name="Foster-Nyarko E."/>
            <person name="Jarju S."/>
            <person name="Secka A."/>
            <person name="Antonio M."/>
            <person name="Oren A."/>
            <person name="Chaudhuri R.R."/>
            <person name="La Ragione R."/>
            <person name="Hildebrand F."/>
            <person name="Pallen M.J."/>
        </authorList>
    </citation>
    <scope>NUCLEOTIDE SEQUENCE</scope>
    <source>
        <strain evidence="3">CHK154-7741</strain>
    </source>
</reference>
<accession>A0A9D1SRB7</accession>
<sequence length="106" mass="12256">MTNIKKLLGKKIKFYREKADLTQEQLAEKISINSRSLSLIERGNNFITAETLSSIAEALNVTPKKLFDFDDEFVDPKITKEKLFDLINKNEDKIQTIYNIVKGYLN</sequence>
<protein>
    <submittedName>
        <fullName evidence="3">Helix-turn-helix transcriptional regulator</fullName>
    </submittedName>
</protein>
<dbReference type="SMART" id="SM00530">
    <property type="entry name" value="HTH_XRE"/>
    <property type="match status" value="1"/>
</dbReference>
<dbReference type="AlphaFoldDB" id="A0A9D1SRB7"/>
<dbReference type="EMBL" id="DVOD01000016">
    <property type="protein sequence ID" value="HIU91946.1"/>
    <property type="molecule type" value="Genomic_DNA"/>
</dbReference>
<dbReference type="PROSITE" id="PS50943">
    <property type="entry name" value="HTH_CROC1"/>
    <property type="match status" value="1"/>
</dbReference>
<dbReference type="InterPro" id="IPR001387">
    <property type="entry name" value="Cro/C1-type_HTH"/>
</dbReference>
<evidence type="ECO:0000313" key="3">
    <source>
        <dbReference type="EMBL" id="HIU91946.1"/>
    </source>
</evidence>
<dbReference type="PANTHER" id="PTHR46558:SF4">
    <property type="entry name" value="DNA-BIDING PHAGE PROTEIN"/>
    <property type="match status" value="1"/>
</dbReference>
<feature type="domain" description="HTH cro/C1-type" evidence="2">
    <location>
        <begin position="12"/>
        <end position="66"/>
    </location>
</feature>
<dbReference type="SUPFAM" id="SSF47413">
    <property type="entry name" value="lambda repressor-like DNA-binding domains"/>
    <property type="match status" value="1"/>
</dbReference>
<dbReference type="Gene3D" id="1.10.260.40">
    <property type="entry name" value="lambda repressor-like DNA-binding domains"/>
    <property type="match status" value="1"/>
</dbReference>
<dbReference type="PANTHER" id="PTHR46558">
    <property type="entry name" value="TRACRIPTIONAL REGULATORY PROTEIN-RELATED-RELATED"/>
    <property type="match status" value="1"/>
</dbReference>
<evidence type="ECO:0000256" key="1">
    <source>
        <dbReference type="ARBA" id="ARBA00023125"/>
    </source>
</evidence>
<dbReference type="CDD" id="cd00093">
    <property type="entry name" value="HTH_XRE"/>
    <property type="match status" value="1"/>
</dbReference>
<evidence type="ECO:0000259" key="2">
    <source>
        <dbReference type="PROSITE" id="PS50943"/>
    </source>
</evidence>
<reference evidence="3" key="1">
    <citation type="submission" date="2020-10" db="EMBL/GenBank/DDBJ databases">
        <authorList>
            <person name="Gilroy R."/>
        </authorList>
    </citation>
    <scope>NUCLEOTIDE SEQUENCE</scope>
    <source>
        <strain evidence="3">CHK154-7741</strain>
    </source>
</reference>
<dbReference type="Proteomes" id="UP000886748">
    <property type="component" value="Unassembled WGS sequence"/>
</dbReference>
<proteinExistence type="predicted"/>
<gene>
    <name evidence="3" type="ORF">IAD26_02305</name>
</gene>
<comment type="caution">
    <text evidence="3">The sequence shown here is derived from an EMBL/GenBank/DDBJ whole genome shotgun (WGS) entry which is preliminary data.</text>
</comment>
<dbReference type="GO" id="GO:0003677">
    <property type="term" value="F:DNA binding"/>
    <property type="evidence" value="ECO:0007669"/>
    <property type="project" value="UniProtKB-KW"/>
</dbReference>
<dbReference type="InterPro" id="IPR010982">
    <property type="entry name" value="Lambda_DNA-bd_dom_sf"/>
</dbReference>
<dbReference type="Pfam" id="PF12844">
    <property type="entry name" value="HTH_19"/>
    <property type="match status" value="1"/>
</dbReference>
<organism evidence="3 4">
    <name type="scientific">Candidatus Limenecus avicola</name>
    <dbReference type="NCBI Taxonomy" id="2840847"/>
    <lineage>
        <taxon>Bacteria</taxon>
        <taxon>Bacillati</taxon>
        <taxon>Bacillota</taxon>
        <taxon>Clostridia</taxon>
        <taxon>Eubacteriales</taxon>
        <taxon>Clostridiaceae</taxon>
        <taxon>Clostridiaceae incertae sedis</taxon>
        <taxon>Candidatus Limenecus</taxon>
    </lineage>
</organism>
<name>A0A9D1SRB7_9CLOT</name>